<feature type="domain" description="NADPH-dependent FMN reductase-like" evidence="3">
    <location>
        <begin position="1"/>
        <end position="124"/>
    </location>
</feature>
<dbReference type="EMBL" id="JACHXK010000024">
    <property type="protein sequence ID" value="MBB3113973.1"/>
    <property type="molecule type" value="Genomic_DNA"/>
</dbReference>
<evidence type="ECO:0000256" key="2">
    <source>
        <dbReference type="ARBA" id="ARBA00022643"/>
    </source>
</evidence>
<gene>
    <name evidence="4" type="ORF">FHS18_006089</name>
</gene>
<dbReference type="PANTHER" id="PTHR43278">
    <property type="entry name" value="NAD(P)H-DEPENDENT FMN-CONTAINING OXIDOREDUCTASE YWQN-RELATED"/>
    <property type="match status" value="1"/>
</dbReference>
<evidence type="ECO:0000256" key="1">
    <source>
        <dbReference type="ARBA" id="ARBA00022630"/>
    </source>
</evidence>
<dbReference type="SUPFAM" id="SSF52218">
    <property type="entry name" value="Flavoproteins"/>
    <property type="match status" value="1"/>
</dbReference>
<proteinExistence type="predicted"/>
<dbReference type="PANTHER" id="PTHR43278:SF4">
    <property type="entry name" value="NAD(P)H-DEPENDENT FMN-CONTAINING OXIDOREDUCTASE YWQN-RELATED"/>
    <property type="match status" value="1"/>
</dbReference>
<dbReference type="GO" id="GO:0016491">
    <property type="term" value="F:oxidoreductase activity"/>
    <property type="evidence" value="ECO:0007669"/>
    <property type="project" value="InterPro"/>
</dbReference>
<reference evidence="4 5" key="1">
    <citation type="submission" date="2020-08" db="EMBL/GenBank/DDBJ databases">
        <title>Genomic Encyclopedia of Type Strains, Phase III (KMG-III): the genomes of soil and plant-associated and newly described type strains.</title>
        <authorList>
            <person name="Whitman W."/>
        </authorList>
    </citation>
    <scope>NUCLEOTIDE SEQUENCE [LARGE SCALE GENOMIC DNA]</scope>
    <source>
        <strain evidence="4 5">CECT 5862</strain>
    </source>
</reference>
<dbReference type="Pfam" id="PF03358">
    <property type="entry name" value="FMN_red"/>
    <property type="match status" value="1"/>
</dbReference>
<dbReference type="Proteomes" id="UP000570361">
    <property type="component" value="Unassembled WGS sequence"/>
</dbReference>
<organism evidence="4 5">
    <name type="scientific">Paenibacillus phyllosphaerae</name>
    <dbReference type="NCBI Taxonomy" id="274593"/>
    <lineage>
        <taxon>Bacteria</taxon>
        <taxon>Bacillati</taxon>
        <taxon>Bacillota</taxon>
        <taxon>Bacilli</taxon>
        <taxon>Bacillales</taxon>
        <taxon>Paenibacillaceae</taxon>
        <taxon>Paenibacillus</taxon>
    </lineage>
</organism>
<sequence>MKIAIVYGGTRAHGNTEMLTEQAVKDLHVDRIFLKEYRIQPIEDLRHTEEGFHDIDDDYNSVIDRVLEADVLVFATPIYWYGMSGFMKNFVDRWSQTLRDSNRPRFREQMKGKTGYVIAVGGDQPLLKGLPLVLQFQHIFEFFGTQYGGYVLGEGNRPGAILEDREAMRKAELLNAVLKERV</sequence>
<dbReference type="RefSeq" id="WP_183604037.1">
    <property type="nucleotide sequence ID" value="NZ_JACHXK010000024.1"/>
</dbReference>
<evidence type="ECO:0000313" key="4">
    <source>
        <dbReference type="EMBL" id="MBB3113973.1"/>
    </source>
</evidence>
<dbReference type="AlphaFoldDB" id="A0A7W5B3Y9"/>
<keyword evidence="2" id="KW-0288">FMN</keyword>
<evidence type="ECO:0000313" key="5">
    <source>
        <dbReference type="Proteomes" id="UP000570361"/>
    </source>
</evidence>
<dbReference type="InterPro" id="IPR051796">
    <property type="entry name" value="ISF_SsuE-like"/>
</dbReference>
<name>A0A7W5B3Y9_9BACL</name>
<dbReference type="InterPro" id="IPR029039">
    <property type="entry name" value="Flavoprotein-like_sf"/>
</dbReference>
<evidence type="ECO:0000259" key="3">
    <source>
        <dbReference type="Pfam" id="PF03358"/>
    </source>
</evidence>
<protein>
    <submittedName>
        <fullName evidence="4">Multimeric flavodoxin WrbA</fullName>
    </submittedName>
</protein>
<accession>A0A7W5B3Y9</accession>
<dbReference type="InterPro" id="IPR005025">
    <property type="entry name" value="FMN_Rdtase-like_dom"/>
</dbReference>
<keyword evidence="1" id="KW-0285">Flavoprotein</keyword>
<dbReference type="Gene3D" id="3.40.50.360">
    <property type="match status" value="1"/>
</dbReference>
<comment type="caution">
    <text evidence="4">The sequence shown here is derived from an EMBL/GenBank/DDBJ whole genome shotgun (WGS) entry which is preliminary data.</text>
</comment>
<keyword evidence="5" id="KW-1185">Reference proteome</keyword>